<name>A0A7S3L6S6_9STRA</name>
<accession>A0A7S3L6S6</accession>
<sequence length="101" mass="10810">MNYSPSSPASSFNGWDTSAEMLASSMMLVSISEHEPTAIGYQTRTPSGGLSQGWGNSLSRKSYKTNLNDLASQCSMDMSDDCSSGSSNQDADEWGFFIDSA</sequence>
<dbReference type="EMBL" id="HBIM01013720">
    <property type="protein sequence ID" value="CAE0413828.1"/>
    <property type="molecule type" value="Transcribed_RNA"/>
</dbReference>
<reference evidence="1" key="1">
    <citation type="submission" date="2021-01" db="EMBL/GenBank/DDBJ databases">
        <authorList>
            <person name="Corre E."/>
            <person name="Pelletier E."/>
            <person name="Niang G."/>
            <person name="Scheremetjew M."/>
            <person name="Finn R."/>
            <person name="Kale V."/>
            <person name="Holt S."/>
            <person name="Cochrane G."/>
            <person name="Meng A."/>
            <person name="Brown T."/>
            <person name="Cohen L."/>
        </authorList>
    </citation>
    <scope>NUCLEOTIDE SEQUENCE</scope>
    <source>
        <strain evidence="1">CCMP127</strain>
    </source>
</reference>
<proteinExistence type="predicted"/>
<gene>
    <name evidence="1" type="ORF">ACOF00016_LOCUS11071</name>
</gene>
<evidence type="ECO:0000313" key="1">
    <source>
        <dbReference type="EMBL" id="CAE0413828.1"/>
    </source>
</evidence>
<organism evidence="1">
    <name type="scientific">Amphora coffeiformis</name>
    <dbReference type="NCBI Taxonomy" id="265554"/>
    <lineage>
        <taxon>Eukaryota</taxon>
        <taxon>Sar</taxon>
        <taxon>Stramenopiles</taxon>
        <taxon>Ochrophyta</taxon>
        <taxon>Bacillariophyta</taxon>
        <taxon>Bacillariophyceae</taxon>
        <taxon>Bacillariophycidae</taxon>
        <taxon>Thalassiophysales</taxon>
        <taxon>Catenulaceae</taxon>
        <taxon>Amphora</taxon>
    </lineage>
</organism>
<dbReference type="AlphaFoldDB" id="A0A7S3L6S6"/>
<protein>
    <submittedName>
        <fullName evidence="1">Uncharacterized protein</fullName>
    </submittedName>
</protein>